<accession>A0A645HS48</accession>
<feature type="compositionally biased region" description="Polar residues" evidence="1">
    <location>
        <begin position="31"/>
        <end position="43"/>
    </location>
</feature>
<dbReference type="EMBL" id="VSSQ01097849">
    <property type="protein sequence ID" value="MPN41039.1"/>
    <property type="molecule type" value="Genomic_DNA"/>
</dbReference>
<name>A0A645HS48_9ZZZZ</name>
<protein>
    <submittedName>
        <fullName evidence="2">Uncharacterized protein</fullName>
    </submittedName>
</protein>
<evidence type="ECO:0000313" key="2">
    <source>
        <dbReference type="EMBL" id="MPN41039.1"/>
    </source>
</evidence>
<sequence>MIKSTVRFNRIVLAFQNCILGGAAHAKHQSPALNQAENGNSKVQCRKAIGTQSPGNKKSIRQNIARKPDHSEHI</sequence>
<dbReference type="AlphaFoldDB" id="A0A645HS48"/>
<organism evidence="2">
    <name type="scientific">bioreactor metagenome</name>
    <dbReference type="NCBI Taxonomy" id="1076179"/>
    <lineage>
        <taxon>unclassified sequences</taxon>
        <taxon>metagenomes</taxon>
        <taxon>ecological metagenomes</taxon>
    </lineage>
</organism>
<evidence type="ECO:0000256" key="1">
    <source>
        <dbReference type="SAM" id="MobiDB-lite"/>
    </source>
</evidence>
<feature type="region of interest" description="Disordered" evidence="1">
    <location>
        <begin position="31"/>
        <end position="74"/>
    </location>
</feature>
<comment type="caution">
    <text evidence="2">The sequence shown here is derived from an EMBL/GenBank/DDBJ whole genome shotgun (WGS) entry which is preliminary data.</text>
</comment>
<gene>
    <name evidence="2" type="ORF">SDC9_188579</name>
</gene>
<proteinExistence type="predicted"/>
<reference evidence="2" key="1">
    <citation type="submission" date="2019-08" db="EMBL/GenBank/DDBJ databases">
        <authorList>
            <person name="Kucharzyk K."/>
            <person name="Murdoch R.W."/>
            <person name="Higgins S."/>
            <person name="Loffler F."/>
        </authorList>
    </citation>
    <scope>NUCLEOTIDE SEQUENCE</scope>
</reference>